<evidence type="ECO:0000313" key="3">
    <source>
        <dbReference type="Proteomes" id="UP000708208"/>
    </source>
</evidence>
<keyword evidence="3" id="KW-1185">Reference proteome</keyword>
<reference evidence="2" key="1">
    <citation type="submission" date="2021-06" db="EMBL/GenBank/DDBJ databases">
        <authorList>
            <person name="Hodson N. C."/>
            <person name="Mongue J. A."/>
            <person name="Jaron S. K."/>
        </authorList>
    </citation>
    <scope>NUCLEOTIDE SEQUENCE</scope>
</reference>
<gene>
    <name evidence="2" type="ORF">AFUS01_LOCUS47421</name>
</gene>
<comment type="caution">
    <text evidence="2">The sequence shown here is derived from an EMBL/GenBank/DDBJ whole genome shotgun (WGS) entry which is preliminary data.</text>
</comment>
<feature type="region of interest" description="Disordered" evidence="1">
    <location>
        <begin position="46"/>
        <end position="108"/>
    </location>
</feature>
<protein>
    <submittedName>
        <fullName evidence="2">Uncharacterized protein</fullName>
    </submittedName>
</protein>
<organism evidence="2 3">
    <name type="scientific">Allacma fusca</name>
    <dbReference type="NCBI Taxonomy" id="39272"/>
    <lineage>
        <taxon>Eukaryota</taxon>
        <taxon>Metazoa</taxon>
        <taxon>Ecdysozoa</taxon>
        <taxon>Arthropoda</taxon>
        <taxon>Hexapoda</taxon>
        <taxon>Collembola</taxon>
        <taxon>Symphypleona</taxon>
        <taxon>Sminthuridae</taxon>
        <taxon>Allacma</taxon>
    </lineage>
</organism>
<dbReference type="EMBL" id="CAJVCH010571758">
    <property type="protein sequence ID" value="CAG7838449.1"/>
    <property type="molecule type" value="Genomic_DNA"/>
</dbReference>
<feature type="compositionally biased region" description="Low complexity" evidence="1">
    <location>
        <begin position="52"/>
        <end position="91"/>
    </location>
</feature>
<evidence type="ECO:0000256" key="1">
    <source>
        <dbReference type="SAM" id="MobiDB-lite"/>
    </source>
</evidence>
<name>A0A8J2LSX5_9HEXA</name>
<dbReference type="AlphaFoldDB" id="A0A8J2LSX5"/>
<evidence type="ECO:0000313" key="2">
    <source>
        <dbReference type="EMBL" id="CAG7838449.1"/>
    </source>
</evidence>
<dbReference type="Proteomes" id="UP000708208">
    <property type="component" value="Unassembled WGS sequence"/>
</dbReference>
<feature type="compositionally biased region" description="Polar residues" evidence="1">
    <location>
        <begin position="92"/>
        <end position="102"/>
    </location>
</feature>
<proteinExistence type="predicted"/>
<sequence>MEIQLPEALLKGLGSVQVQCLNMKVRRTIIILTILLYASVVPHPGNAEESAKAPASTAAAPESSSPKTNGKSADPPSPTTAPSASASNSTTIAKPSNTTVTVPESDPGTEAVNAVVNMLRKYMERISEAIQTNLPGAMNNSRAMPKYVKATADSPWDFLRGLKAFQGALNRLGITPPDNKTTVGGKKRN</sequence>
<accession>A0A8J2LSX5</accession>